<dbReference type="SUPFAM" id="SSF49879">
    <property type="entry name" value="SMAD/FHA domain"/>
    <property type="match status" value="1"/>
</dbReference>
<dbReference type="SMART" id="SM00388">
    <property type="entry name" value="HisKA"/>
    <property type="match status" value="1"/>
</dbReference>
<evidence type="ECO:0000256" key="5">
    <source>
        <dbReference type="ARBA" id="ARBA00022777"/>
    </source>
</evidence>
<comment type="caution">
    <text evidence="10">The sequence shown here is derived from an EMBL/GenBank/DDBJ whole genome shotgun (WGS) entry which is preliminary data.</text>
</comment>
<feature type="domain" description="Histidine kinase" evidence="9">
    <location>
        <begin position="497"/>
        <end position="720"/>
    </location>
</feature>
<reference evidence="11" key="1">
    <citation type="submission" date="2023-07" db="EMBL/GenBank/DDBJ databases">
        <authorList>
            <person name="Luz R."/>
            <person name="Cordeiro R."/>
            <person name="Fonseca A."/>
            <person name="Goncalves V."/>
        </authorList>
    </citation>
    <scope>NUCLEOTIDE SEQUENCE [LARGE SCALE GENOMIC DNA]</scope>
    <source>
        <strain evidence="11">BACA0444</strain>
    </source>
</reference>
<evidence type="ECO:0000259" key="9">
    <source>
        <dbReference type="PROSITE" id="PS50109"/>
    </source>
</evidence>
<dbReference type="Proteomes" id="UP001268256">
    <property type="component" value="Unassembled WGS sequence"/>
</dbReference>
<dbReference type="Pfam" id="PF01590">
    <property type="entry name" value="GAF"/>
    <property type="match status" value="1"/>
</dbReference>
<evidence type="ECO:0000256" key="6">
    <source>
        <dbReference type="ARBA" id="ARBA00023012"/>
    </source>
</evidence>
<dbReference type="RefSeq" id="WP_322876624.1">
    <property type="nucleotide sequence ID" value="NZ_JAVMIP010000001.1"/>
</dbReference>
<sequence length="720" mass="81483">MSVGTVETQLQQVRHLLVLEDAKGRRPILLEAATYTIGRDPTNSIVVASKLVSRQHAILLRVTAPDSANYLFRMVDGDLQGKRSTNGILINGQRQFSHDLQDGDMISFAGDVKARYFAFQNMTDEEFNGFWENSDILGFISKASNPYSTLVPSATAAELAEFSEAALVRLASYPELTPNPIIEIDLQGSITYANPAAVMEFKNIQALGMQHPILIGLQELATRVGKQREKVNIREVELGDRIYEQSIHYIYESELIRTYVTDITDRKRAEEQLRQQAQREAVINRIIQAMRTTMVVTEVLQITADLLLEALGASYCFISPHQTEIFIIAQARHLSTSPPLEIRQLNQDSYQQFLQPLQLGQQVLLWSGQPEISADLGPYFNALNLHTLLITPLIYLNRYLGNITLIQTQANSRPSQRLVPEKFAQDDRPSWTTEDLSLVKIIADQCALAIHQALLYQQVQELNADLEQQVTERTAELLQKMQELEQLNALKDDFLSTVSHELRTPMANIKMAIHMLRQFPLEARQARYLEILANECTRETDLINDLLDLQRLEARPGPVNQERIDLKEWLPLVIEPFRSRMQQRQQQLMFSCPPNLPPLSTNRHGLERILAELLNNACKYTPDRGEIGLRVAVQDSVLEPQPGPKSLKLWVTNQSEIPTSELPRIFDKFYRVPNADPWKQGGTGLGLALVKKLVEQLNGQITVASEEGITTFSIELPCQP</sequence>
<comment type="catalytic activity">
    <reaction evidence="1">
        <text>ATP + protein L-histidine = ADP + protein N-phospho-L-histidine.</text>
        <dbReference type="EC" id="2.7.13.3"/>
    </reaction>
</comment>
<evidence type="ECO:0000259" key="8">
    <source>
        <dbReference type="PROSITE" id="PS50006"/>
    </source>
</evidence>
<evidence type="ECO:0000256" key="3">
    <source>
        <dbReference type="ARBA" id="ARBA00022553"/>
    </source>
</evidence>
<feature type="domain" description="FHA" evidence="8">
    <location>
        <begin position="35"/>
        <end position="95"/>
    </location>
</feature>
<dbReference type="CDD" id="cd00082">
    <property type="entry name" value="HisKA"/>
    <property type="match status" value="1"/>
</dbReference>
<dbReference type="InterPro" id="IPR036890">
    <property type="entry name" value="HATPase_C_sf"/>
</dbReference>
<keyword evidence="10" id="KW-0547">Nucleotide-binding</keyword>
<dbReference type="EMBL" id="JAVMIP010000001">
    <property type="protein sequence ID" value="MDS3859289.1"/>
    <property type="molecule type" value="Genomic_DNA"/>
</dbReference>
<dbReference type="SUPFAM" id="SSF55781">
    <property type="entry name" value="GAF domain-like"/>
    <property type="match status" value="1"/>
</dbReference>
<dbReference type="SUPFAM" id="SSF47384">
    <property type="entry name" value="Homodimeric domain of signal transducing histidine kinase"/>
    <property type="match status" value="1"/>
</dbReference>
<name>A0AAE4JWU5_9CYAN</name>
<dbReference type="PANTHER" id="PTHR43711">
    <property type="entry name" value="TWO-COMPONENT HISTIDINE KINASE"/>
    <property type="match status" value="1"/>
</dbReference>
<dbReference type="Pfam" id="PF00512">
    <property type="entry name" value="HisKA"/>
    <property type="match status" value="1"/>
</dbReference>
<dbReference type="Pfam" id="PF02518">
    <property type="entry name" value="HATPase_c"/>
    <property type="match status" value="1"/>
</dbReference>
<protein>
    <recommendedName>
        <fullName evidence="2">histidine kinase</fullName>
        <ecNumber evidence="2">2.7.13.3</ecNumber>
    </recommendedName>
</protein>
<keyword evidence="6" id="KW-0902">Two-component regulatory system</keyword>
<dbReference type="AlphaFoldDB" id="A0AAE4JWU5"/>
<dbReference type="InterPro" id="IPR035965">
    <property type="entry name" value="PAS-like_dom_sf"/>
</dbReference>
<keyword evidence="5" id="KW-0418">Kinase</keyword>
<keyword evidence="3" id="KW-0597">Phosphoprotein</keyword>
<dbReference type="PANTHER" id="PTHR43711:SF31">
    <property type="entry name" value="HISTIDINE KINASE"/>
    <property type="match status" value="1"/>
</dbReference>
<organism evidence="10 11">
    <name type="scientific">Pseudocalidococcus azoricus BACA0444</name>
    <dbReference type="NCBI Taxonomy" id="2918990"/>
    <lineage>
        <taxon>Bacteria</taxon>
        <taxon>Bacillati</taxon>
        <taxon>Cyanobacteriota</taxon>
        <taxon>Cyanophyceae</taxon>
        <taxon>Acaryochloridales</taxon>
        <taxon>Thermosynechococcaceae</taxon>
        <taxon>Pseudocalidococcus</taxon>
        <taxon>Pseudocalidococcus azoricus</taxon>
    </lineage>
</organism>
<evidence type="ECO:0000256" key="7">
    <source>
        <dbReference type="SAM" id="Coils"/>
    </source>
</evidence>
<accession>A0AAE4JWU5</accession>
<evidence type="ECO:0000313" key="11">
    <source>
        <dbReference type="Proteomes" id="UP001268256"/>
    </source>
</evidence>
<proteinExistence type="predicted"/>
<feature type="coiled-coil region" evidence="7">
    <location>
        <begin position="456"/>
        <end position="487"/>
    </location>
</feature>
<dbReference type="InterPro" id="IPR050736">
    <property type="entry name" value="Sensor_HK_Regulatory"/>
</dbReference>
<evidence type="ECO:0000313" key="10">
    <source>
        <dbReference type="EMBL" id="MDS3859289.1"/>
    </source>
</evidence>
<dbReference type="InterPro" id="IPR005467">
    <property type="entry name" value="His_kinase_dom"/>
</dbReference>
<dbReference type="EC" id="2.7.13.3" evidence="2"/>
<dbReference type="SMART" id="SM00240">
    <property type="entry name" value="FHA"/>
    <property type="match status" value="1"/>
</dbReference>
<dbReference type="InterPro" id="IPR003661">
    <property type="entry name" value="HisK_dim/P_dom"/>
</dbReference>
<dbReference type="SUPFAM" id="SSF55785">
    <property type="entry name" value="PYP-like sensor domain (PAS domain)"/>
    <property type="match status" value="1"/>
</dbReference>
<dbReference type="Pfam" id="PF00498">
    <property type="entry name" value="FHA"/>
    <property type="match status" value="1"/>
</dbReference>
<keyword evidence="4" id="KW-0808">Transferase</keyword>
<dbReference type="Gene3D" id="3.30.565.10">
    <property type="entry name" value="Histidine kinase-like ATPase, C-terminal domain"/>
    <property type="match status" value="1"/>
</dbReference>
<keyword evidence="11" id="KW-1185">Reference proteome</keyword>
<dbReference type="InterPro" id="IPR036097">
    <property type="entry name" value="HisK_dim/P_sf"/>
</dbReference>
<dbReference type="InterPro" id="IPR000253">
    <property type="entry name" value="FHA_dom"/>
</dbReference>
<dbReference type="PROSITE" id="PS50006">
    <property type="entry name" value="FHA_DOMAIN"/>
    <property type="match status" value="1"/>
</dbReference>
<evidence type="ECO:0000256" key="2">
    <source>
        <dbReference type="ARBA" id="ARBA00012438"/>
    </source>
</evidence>
<evidence type="ECO:0000256" key="1">
    <source>
        <dbReference type="ARBA" id="ARBA00000085"/>
    </source>
</evidence>
<dbReference type="Gene3D" id="3.30.450.20">
    <property type="entry name" value="PAS domain"/>
    <property type="match status" value="1"/>
</dbReference>
<dbReference type="PRINTS" id="PR00344">
    <property type="entry name" value="BCTRLSENSOR"/>
</dbReference>
<dbReference type="InterPro" id="IPR003594">
    <property type="entry name" value="HATPase_dom"/>
</dbReference>
<dbReference type="GO" id="GO:0005524">
    <property type="term" value="F:ATP binding"/>
    <property type="evidence" value="ECO:0007669"/>
    <property type="project" value="UniProtKB-KW"/>
</dbReference>
<evidence type="ECO:0000256" key="4">
    <source>
        <dbReference type="ARBA" id="ARBA00022679"/>
    </source>
</evidence>
<dbReference type="SMART" id="SM00065">
    <property type="entry name" value="GAF"/>
    <property type="match status" value="1"/>
</dbReference>
<dbReference type="SUPFAM" id="SSF55874">
    <property type="entry name" value="ATPase domain of HSP90 chaperone/DNA topoisomerase II/histidine kinase"/>
    <property type="match status" value="1"/>
</dbReference>
<dbReference type="InterPro" id="IPR003018">
    <property type="entry name" value="GAF"/>
</dbReference>
<dbReference type="InterPro" id="IPR004358">
    <property type="entry name" value="Sig_transdc_His_kin-like_C"/>
</dbReference>
<dbReference type="Gene3D" id="1.10.287.130">
    <property type="match status" value="1"/>
</dbReference>
<dbReference type="PROSITE" id="PS50109">
    <property type="entry name" value="HIS_KIN"/>
    <property type="match status" value="1"/>
</dbReference>
<dbReference type="GO" id="GO:0000155">
    <property type="term" value="F:phosphorelay sensor kinase activity"/>
    <property type="evidence" value="ECO:0007669"/>
    <property type="project" value="InterPro"/>
</dbReference>
<keyword evidence="10" id="KW-0067">ATP-binding</keyword>
<dbReference type="InterPro" id="IPR029016">
    <property type="entry name" value="GAF-like_dom_sf"/>
</dbReference>
<dbReference type="InterPro" id="IPR008984">
    <property type="entry name" value="SMAD_FHA_dom_sf"/>
</dbReference>
<keyword evidence="7" id="KW-0175">Coiled coil</keyword>
<dbReference type="Gene3D" id="2.60.200.20">
    <property type="match status" value="1"/>
</dbReference>
<dbReference type="Gene3D" id="3.30.450.40">
    <property type="match status" value="1"/>
</dbReference>
<dbReference type="SMART" id="SM00387">
    <property type="entry name" value="HATPase_c"/>
    <property type="match status" value="1"/>
</dbReference>
<gene>
    <name evidence="10" type="ORF">RIF25_00570</name>
</gene>